<dbReference type="InterPro" id="IPR051531">
    <property type="entry name" value="N-acetyltransferase"/>
</dbReference>
<dbReference type="PANTHER" id="PTHR43792:SF8">
    <property type="entry name" value="[RIBOSOMAL PROTEIN US5]-ALANINE N-ACETYLTRANSFERASE"/>
    <property type="match status" value="1"/>
</dbReference>
<dbReference type="RefSeq" id="WP_106658164.1">
    <property type="nucleotide sequence ID" value="NZ_PJEO01000009.1"/>
</dbReference>
<evidence type="ECO:0000256" key="2">
    <source>
        <dbReference type="ARBA" id="ARBA00023315"/>
    </source>
</evidence>
<evidence type="ECO:0000259" key="4">
    <source>
        <dbReference type="PROSITE" id="PS51186"/>
    </source>
</evidence>
<dbReference type="PANTHER" id="PTHR43792">
    <property type="entry name" value="GNAT FAMILY, PUTATIVE (AFU_ORTHOLOGUE AFUA_3G00765)-RELATED-RELATED"/>
    <property type="match status" value="1"/>
</dbReference>
<evidence type="ECO:0000313" key="5">
    <source>
        <dbReference type="EMBL" id="PKQ46724.1"/>
    </source>
</evidence>
<keyword evidence="2" id="KW-0012">Acyltransferase</keyword>
<reference evidence="5 6" key="1">
    <citation type="submission" date="2017-12" db="EMBL/GenBank/DDBJ databases">
        <title>Confluentibacter flavum sp. nov., isolated from the saline lake.</title>
        <authorList>
            <person name="Yu L."/>
        </authorList>
    </citation>
    <scope>NUCLEOTIDE SEQUENCE [LARGE SCALE GENOMIC DNA]</scope>
    <source>
        <strain evidence="5 6">3B</strain>
    </source>
</reference>
<feature type="domain" description="N-acetyltransferase" evidence="4">
    <location>
        <begin position="10"/>
        <end position="174"/>
    </location>
</feature>
<comment type="similarity">
    <text evidence="3">Belongs to the acetyltransferase family. RimJ subfamily.</text>
</comment>
<sequence>MDFVIKTERLVLRPPLESDAKELFELMADDKLTQFLTWEPHTTLGTTLGVIQSLIGAQQDGKGYHWCVCLENHIVGLVSLIDVKRNIRTWVLNRAELSYWIGSNYQGRGFATEASKEVVKFGFDTLDFHKIIIAHAVENIASQRICHKLGFVPYAHEHDAFFKTNKWYDLIWYEHINNTDNGVD</sequence>
<dbReference type="AlphaFoldDB" id="A0A2N3HPD4"/>
<dbReference type="Proteomes" id="UP000233435">
    <property type="component" value="Unassembled WGS sequence"/>
</dbReference>
<dbReference type="InterPro" id="IPR016181">
    <property type="entry name" value="Acyl_CoA_acyltransferase"/>
</dbReference>
<proteinExistence type="inferred from homology"/>
<dbReference type="PROSITE" id="PS51186">
    <property type="entry name" value="GNAT"/>
    <property type="match status" value="1"/>
</dbReference>
<comment type="caution">
    <text evidence="5">The sequence shown here is derived from an EMBL/GenBank/DDBJ whole genome shotgun (WGS) entry which is preliminary data.</text>
</comment>
<dbReference type="OrthoDB" id="9811523at2"/>
<evidence type="ECO:0000313" key="6">
    <source>
        <dbReference type="Proteomes" id="UP000233435"/>
    </source>
</evidence>
<evidence type="ECO:0000256" key="1">
    <source>
        <dbReference type="ARBA" id="ARBA00022679"/>
    </source>
</evidence>
<protein>
    <recommendedName>
        <fullName evidence="4">N-acetyltransferase domain-containing protein</fullName>
    </recommendedName>
</protein>
<keyword evidence="1" id="KW-0808">Transferase</keyword>
<evidence type="ECO:0000256" key="3">
    <source>
        <dbReference type="ARBA" id="ARBA00038502"/>
    </source>
</evidence>
<dbReference type="Gene3D" id="3.40.630.30">
    <property type="match status" value="1"/>
</dbReference>
<dbReference type="GO" id="GO:0016747">
    <property type="term" value="F:acyltransferase activity, transferring groups other than amino-acyl groups"/>
    <property type="evidence" value="ECO:0007669"/>
    <property type="project" value="InterPro"/>
</dbReference>
<dbReference type="InterPro" id="IPR000182">
    <property type="entry name" value="GNAT_dom"/>
</dbReference>
<dbReference type="Pfam" id="PF13302">
    <property type="entry name" value="Acetyltransf_3"/>
    <property type="match status" value="1"/>
</dbReference>
<name>A0A2N3HPD4_9FLAO</name>
<keyword evidence="6" id="KW-1185">Reference proteome</keyword>
<gene>
    <name evidence="5" type="ORF">CSW08_01620</name>
</gene>
<dbReference type="SUPFAM" id="SSF55729">
    <property type="entry name" value="Acyl-CoA N-acyltransferases (Nat)"/>
    <property type="match status" value="1"/>
</dbReference>
<dbReference type="EMBL" id="PJEO01000009">
    <property type="protein sequence ID" value="PKQ46724.1"/>
    <property type="molecule type" value="Genomic_DNA"/>
</dbReference>
<accession>A0A2N3HPD4</accession>
<organism evidence="5 6">
    <name type="scientific">Confluentibacter flavum</name>
    <dbReference type="NCBI Taxonomy" id="1909700"/>
    <lineage>
        <taxon>Bacteria</taxon>
        <taxon>Pseudomonadati</taxon>
        <taxon>Bacteroidota</taxon>
        <taxon>Flavobacteriia</taxon>
        <taxon>Flavobacteriales</taxon>
        <taxon>Flavobacteriaceae</taxon>
        <taxon>Confluentibacter</taxon>
    </lineage>
</organism>